<dbReference type="Pfam" id="PF13181">
    <property type="entry name" value="TPR_8"/>
    <property type="match status" value="1"/>
</dbReference>
<keyword evidence="7" id="KW-1185">Reference proteome</keyword>
<gene>
    <name evidence="6" type="ORF">CBR_g23549</name>
</gene>
<feature type="compositionally biased region" description="Basic and acidic residues" evidence="5">
    <location>
        <begin position="420"/>
        <end position="443"/>
    </location>
</feature>
<dbReference type="SUPFAM" id="SSF48452">
    <property type="entry name" value="TPR-like"/>
    <property type="match status" value="1"/>
</dbReference>
<dbReference type="InterPro" id="IPR019734">
    <property type="entry name" value="TPR_rpt"/>
</dbReference>
<accession>A0A388L4Q0</accession>
<dbReference type="InterPro" id="IPR050498">
    <property type="entry name" value="Ycf3"/>
</dbReference>
<dbReference type="PANTHER" id="PTHR44858">
    <property type="entry name" value="TETRATRICOPEPTIDE REPEAT PROTEIN 6"/>
    <property type="match status" value="1"/>
</dbReference>
<comment type="caution">
    <text evidence="6">The sequence shown here is derived from an EMBL/GenBank/DDBJ whole genome shotgun (WGS) entry which is preliminary data.</text>
</comment>
<feature type="repeat" description="TPR" evidence="3">
    <location>
        <begin position="141"/>
        <end position="174"/>
    </location>
</feature>
<feature type="compositionally biased region" description="Low complexity" evidence="5">
    <location>
        <begin position="235"/>
        <end position="259"/>
    </location>
</feature>
<dbReference type="EMBL" id="BFEA01000263">
    <property type="protein sequence ID" value="GBG77222.1"/>
    <property type="molecule type" value="Genomic_DNA"/>
</dbReference>
<evidence type="ECO:0000256" key="3">
    <source>
        <dbReference type="PROSITE-ProRule" id="PRU00339"/>
    </source>
</evidence>
<dbReference type="PANTHER" id="PTHR44858:SF1">
    <property type="entry name" value="UDP-N-ACETYLGLUCOSAMINE--PEPTIDE N-ACETYLGLUCOSAMINYLTRANSFERASE SPINDLY-RELATED"/>
    <property type="match status" value="1"/>
</dbReference>
<dbReference type="SMART" id="SM00028">
    <property type="entry name" value="TPR"/>
    <property type="match status" value="4"/>
</dbReference>
<dbReference type="STRING" id="69332.A0A388L4Q0"/>
<evidence type="ECO:0000256" key="5">
    <source>
        <dbReference type="SAM" id="MobiDB-lite"/>
    </source>
</evidence>
<dbReference type="InterPro" id="IPR011990">
    <property type="entry name" value="TPR-like_helical_dom_sf"/>
</dbReference>
<sequence>MASSSNRTGRDGATSPAPKPVVILHERDFSGSGGSEKGGSSNPEAGSSLQDLDGVRGALYKRKDFLATDEAAKSHPNRTYYYRKNDDDVEKLIAVCTQKLETHAGNARALFIRASAYAKKGDLTAAIEDYTEIIRDDPANQDSLFQRGSVWEKLGNLDAAIDDFTKVLALNPANKKAALQRAACQNLKGNLGNLELAINDYELALKADEDKSSKVSSFLNRRARDGSSTAGGSGSRSSAAAASQTSSFGPTSASATLSRSRSKGRSQGGGAPSSSSSASISRQSSFTFTSPQSSTIATGRVQSSQPSSKDSAEAAAAGGGGGSQPSPVGPVLVDTNDFRTQSGRSLRKSEVRFDKREQRSAEVQLAASTGGGGGAVVAAGGDGGCAGSQMTAAAVAQRRSTSGLGPAVSGSEQEEEEREEDMKAAREHETSTHRLSNRMKELEDMGGDGLPFSPSSGRGGLVEGDGAGAAAVEGDRTQVIPSAGRSGSFTESQQRKNGHATEPSTSFSSTGMPITPPTATADFFHGRGFAHRKASNFLAAIEDYTRAIEKDPNHFKALFNRGFSWWVKRRMGGAWEDLQPADDATEEYFHDKLRISPRVFREITENLSPFLQRRVTFYREPLEPDHIVAYALYRWASGETYESSTCNFGIGRATGVVAVRDVTAALLAVYREKVSWLTGVRKAVVLRAFTDKGFLNCHDCIDCTHICIDKSANAPGEDYFDRK</sequence>
<evidence type="ECO:0000256" key="4">
    <source>
        <dbReference type="SAM" id="Coils"/>
    </source>
</evidence>
<protein>
    <submittedName>
        <fullName evidence="6">Uncharacterized protein</fullName>
    </submittedName>
</protein>
<proteinExistence type="predicted"/>
<evidence type="ECO:0000313" key="7">
    <source>
        <dbReference type="Proteomes" id="UP000265515"/>
    </source>
</evidence>
<keyword evidence="1" id="KW-0677">Repeat</keyword>
<feature type="repeat" description="TPR" evidence="3">
    <location>
        <begin position="521"/>
        <end position="554"/>
    </location>
</feature>
<keyword evidence="4" id="KW-0175">Coiled coil</keyword>
<dbReference type="Gene3D" id="1.25.40.10">
    <property type="entry name" value="Tetratricopeptide repeat domain"/>
    <property type="match status" value="2"/>
</dbReference>
<dbReference type="Pfam" id="PF13432">
    <property type="entry name" value="TPR_16"/>
    <property type="match status" value="2"/>
</dbReference>
<feature type="repeat" description="TPR" evidence="3">
    <location>
        <begin position="107"/>
        <end position="140"/>
    </location>
</feature>
<feature type="compositionally biased region" description="Basic and acidic residues" evidence="5">
    <location>
        <begin position="347"/>
        <end position="360"/>
    </location>
</feature>
<feature type="compositionally biased region" description="Polar residues" evidence="5">
    <location>
        <begin position="502"/>
        <end position="512"/>
    </location>
</feature>
<dbReference type="OrthoDB" id="1926212at2759"/>
<dbReference type="Gramene" id="GBG77222">
    <property type="protein sequence ID" value="GBG77222"/>
    <property type="gene ID" value="CBR_g23549"/>
</dbReference>
<dbReference type="Proteomes" id="UP000265515">
    <property type="component" value="Unassembled WGS sequence"/>
</dbReference>
<reference evidence="6 7" key="1">
    <citation type="journal article" date="2018" name="Cell">
        <title>The Chara Genome: Secondary Complexity and Implications for Plant Terrestrialization.</title>
        <authorList>
            <person name="Nishiyama T."/>
            <person name="Sakayama H."/>
            <person name="Vries J.D."/>
            <person name="Buschmann H."/>
            <person name="Saint-Marcoux D."/>
            <person name="Ullrich K.K."/>
            <person name="Haas F.B."/>
            <person name="Vanderstraeten L."/>
            <person name="Becker D."/>
            <person name="Lang D."/>
            <person name="Vosolsobe S."/>
            <person name="Rombauts S."/>
            <person name="Wilhelmsson P.K.I."/>
            <person name="Janitza P."/>
            <person name="Kern R."/>
            <person name="Heyl A."/>
            <person name="Rumpler F."/>
            <person name="Villalobos L.I.A.C."/>
            <person name="Clay J.M."/>
            <person name="Skokan R."/>
            <person name="Toyoda A."/>
            <person name="Suzuki Y."/>
            <person name="Kagoshima H."/>
            <person name="Schijlen E."/>
            <person name="Tajeshwar N."/>
            <person name="Catarino B."/>
            <person name="Hetherington A.J."/>
            <person name="Saltykova A."/>
            <person name="Bonnot C."/>
            <person name="Breuninger H."/>
            <person name="Symeonidi A."/>
            <person name="Radhakrishnan G.V."/>
            <person name="Van Nieuwerburgh F."/>
            <person name="Deforce D."/>
            <person name="Chang C."/>
            <person name="Karol K.G."/>
            <person name="Hedrich R."/>
            <person name="Ulvskov P."/>
            <person name="Glockner G."/>
            <person name="Delwiche C.F."/>
            <person name="Petrasek J."/>
            <person name="Van de Peer Y."/>
            <person name="Friml J."/>
            <person name="Beilby M."/>
            <person name="Dolan L."/>
            <person name="Kohara Y."/>
            <person name="Sugano S."/>
            <person name="Fujiyama A."/>
            <person name="Delaux P.-M."/>
            <person name="Quint M."/>
            <person name="TheiBen G."/>
            <person name="Hagemann M."/>
            <person name="Harholt J."/>
            <person name="Dunand C."/>
            <person name="Zachgo S."/>
            <person name="Langdale J."/>
            <person name="Maumus F."/>
            <person name="Straeten D.V.D."/>
            <person name="Gould S.B."/>
            <person name="Rensing S.A."/>
        </authorList>
    </citation>
    <scope>NUCLEOTIDE SEQUENCE [LARGE SCALE GENOMIC DNA]</scope>
    <source>
        <strain evidence="6 7">S276</strain>
    </source>
</reference>
<feature type="region of interest" description="Disordered" evidence="5">
    <location>
        <begin position="396"/>
        <end position="513"/>
    </location>
</feature>
<keyword evidence="2 3" id="KW-0802">TPR repeat</keyword>
<feature type="region of interest" description="Disordered" evidence="5">
    <location>
        <begin position="1"/>
        <end position="51"/>
    </location>
</feature>
<feature type="region of interest" description="Disordered" evidence="5">
    <location>
        <begin position="214"/>
        <end position="372"/>
    </location>
</feature>
<organism evidence="6 7">
    <name type="scientific">Chara braunii</name>
    <name type="common">Braun's stonewort</name>
    <dbReference type="NCBI Taxonomy" id="69332"/>
    <lineage>
        <taxon>Eukaryota</taxon>
        <taxon>Viridiplantae</taxon>
        <taxon>Streptophyta</taxon>
        <taxon>Charophyceae</taxon>
        <taxon>Charales</taxon>
        <taxon>Characeae</taxon>
        <taxon>Chara</taxon>
    </lineage>
</organism>
<evidence type="ECO:0000256" key="2">
    <source>
        <dbReference type="ARBA" id="ARBA00022803"/>
    </source>
</evidence>
<dbReference type="PROSITE" id="PS50005">
    <property type="entry name" value="TPR"/>
    <property type="match status" value="3"/>
</dbReference>
<feature type="compositionally biased region" description="Polar residues" evidence="5">
    <location>
        <begin position="296"/>
        <end position="309"/>
    </location>
</feature>
<dbReference type="AlphaFoldDB" id="A0A388L4Q0"/>
<feature type="coiled-coil region" evidence="4">
    <location>
        <begin position="184"/>
        <end position="211"/>
    </location>
</feature>
<feature type="compositionally biased region" description="Low complexity" evidence="5">
    <location>
        <begin position="272"/>
        <end position="295"/>
    </location>
</feature>
<evidence type="ECO:0000313" key="6">
    <source>
        <dbReference type="EMBL" id="GBG77222.1"/>
    </source>
</evidence>
<feature type="compositionally biased region" description="Gly residues" evidence="5">
    <location>
        <begin position="457"/>
        <end position="467"/>
    </location>
</feature>
<evidence type="ECO:0000256" key="1">
    <source>
        <dbReference type="ARBA" id="ARBA00022737"/>
    </source>
</evidence>
<name>A0A388L4Q0_CHABU</name>